<dbReference type="EMBL" id="BMJT01000004">
    <property type="protein sequence ID" value="GGG20140.1"/>
    <property type="molecule type" value="Genomic_DNA"/>
</dbReference>
<dbReference type="InterPro" id="IPR035437">
    <property type="entry name" value="SNase_OB-fold_sf"/>
</dbReference>
<evidence type="ECO:0000313" key="6">
    <source>
        <dbReference type="Proteomes" id="UP000616608"/>
    </source>
</evidence>
<dbReference type="Proteomes" id="UP000616608">
    <property type="component" value="Unassembled WGS sequence"/>
</dbReference>
<keyword evidence="3" id="KW-0378">Hydrolase</keyword>
<evidence type="ECO:0000256" key="1">
    <source>
        <dbReference type="ARBA" id="ARBA00022722"/>
    </source>
</evidence>
<reference evidence="5" key="2">
    <citation type="submission" date="2020-09" db="EMBL/GenBank/DDBJ databases">
        <authorList>
            <person name="Sun Q."/>
            <person name="Zhou Y."/>
        </authorList>
    </citation>
    <scope>NUCLEOTIDE SEQUENCE</scope>
    <source>
        <strain evidence="5">CGMCC 1.15760</strain>
    </source>
</reference>
<name>A0A917LG30_9BACI</name>
<accession>A0A917LG30</accession>
<dbReference type="SUPFAM" id="SSF50199">
    <property type="entry name" value="Staphylococcal nuclease"/>
    <property type="match status" value="1"/>
</dbReference>
<dbReference type="RefSeq" id="WP_188614245.1">
    <property type="nucleotide sequence ID" value="NZ_BMJT01000004.1"/>
</dbReference>
<dbReference type="PROSITE" id="PS50830">
    <property type="entry name" value="TNASE_3"/>
    <property type="match status" value="1"/>
</dbReference>
<dbReference type="Pfam" id="PF00565">
    <property type="entry name" value="SNase"/>
    <property type="match status" value="1"/>
</dbReference>
<protein>
    <recommendedName>
        <fullName evidence="4">TNase-like domain-containing protein</fullName>
    </recommendedName>
</protein>
<sequence length="201" mass="22879">MKMKDVKSLITGGVILIAIALYMVFGQEPPTKEEAESEHIAIEQVERATGKKAVTVDFIKAYDGDTVQVEMDGKKEKVRFLMVDTPEMNYQKGEPMPYAKEGLLYTKEKLMNAREVQIVFDSGKERDHYERVLAYVFADGTLLQEELLTEGLAAVRFINKGNDTLVDEFKALEEEAKADQKGIWQHQNYLQKDGFHPENVN</sequence>
<reference evidence="5" key="1">
    <citation type="journal article" date="2014" name="Int. J. Syst. Evol. Microbiol.">
        <title>Complete genome sequence of Corynebacterium casei LMG S-19264T (=DSM 44701T), isolated from a smear-ripened cheese.</title>
        <authorList>
            <consortium name="US DOE Joint Genome Institute (JGI-PGF)"/>
            <person name="Walter F."/>
            <person name="Albersmeier A."/>
            <person name="Kalinowski J."/>
            <person name="Ruckert C."/>
        </authorList>
    </citation>
    <scope>NUCLEOTIDE SEQUENCE</scope>
    <source>
        <strain evidence="5">CGMCC 1.15760</strain>
    </source>
</reference>
<dbReference type="SMART" id="SM00318">
    <property type="entry name" value="SNc"/>
    <property type="match status" value="1"/>
</dbReference>
<evidence type="ECO:0000313" key="5">
    <source>
        <dbReference type="EMBL" id="GGG20140.1"/>
    </source>
</evidence>
<dbReference type="AlphaFoldDB" id="A0A917LG30"/>
<comment type="caution">
    <text evidence="5">The sequence shown here is derived from an EMBL/GenBank/DDBJ whole genome shotgun (WGS) entry which is preliminary data.</text>
</comment>
<keyword evidence="1" id="KW-0540">Nuclease</keyword>
<keyword evidence="2" id="KW-0255">Endonuclease</keyword>
<proteinExistence type="predicted"/>
<dbReference type="Gene3D" id="2.40.50.90">
    <property type="match status" value="1"/>
</dbReference>
<dbReference type="GO" id="GO:0004519">
    <property type="term" value="F:endonuclease activity"/>
    <property type="evidence" value="ECO:0007669"/>
    <property type="project" value="UniProtKB-KW"/>
</dbReference>
<dbReference type="InterPro" id="IPR016071">
    <property type="entry name" value="Staphylococal_nuclease_OB-fold"/>
</dbReference>
<feature type="domain" description="TNase-like" evidence="4">
    <location>
        <begin position="52"/>
        <end position="186"/>
    </location>
</feature>
<evidence type="ECO:0000256" key="3">
    <source>
        <dbReference type="ARBA" id="ARBA00022801"/>
    </source>
</evidence>
<dbReference type="GO" id="GO:0016787">
    <property type="term" value="F:hydrolase activity"/>
    <property type="evidence" value="ECO:0007669"/>
    <property type="project" value="UniProtKB-KW"/>
</dbReference>
<gene>
    <name evidence="5" type="ORF">GCM10007425_13190</name>
</gene>
<keyword evidence="6" id="KW-1185">Reference proteome</keyword>
<evidence type="ECO:0000256" key="2">
    <source>
        <dbReference type="ARBA" id="ARBA00022759"/>
    </source>
</evidence>
<organism evidence="5 6">
    <name type="scientific">Lysinibacillus alkalisoli</name>
    <dbReference type="NCBI Taxonomy" id="1911548"/>
    <lineage>
        <taxon>Bacteria</taxon>
        <taxon>Bacillati</taxon>
        <taxon>Bacillota</taxon>
        <taxon>Bacilli</taxon>
        <taxon>Bacillales</taxon>
        <taxon>Bacillaceae</taxon>
        <taxon>Lysinibacillus</taxon>
    </lineage>
</organism>
<dbReference type="PANTHER" id="PTHR12302:SF3">
    <property type="entry name" value="SERINE_THREONINE-PROTEIN KINASE 31"/>
    <property type="match status" value="1"/>
</dbReference>
<dbReference type="PANTHER" id="PTHR12302">
    <property type="entry name" value="EBNA2 BINDING PROTEIN P100"/>
    <property type="match status" value="1"/>
</dbReference>
<evidence type="ECO:0000259" key="4">
    <source>
        <dbReference type="PROSITE" id="PS50830"/>
    </source>
</evidence>